<dbReference type="InParanoid" id="Q89SW9"/>
<evidence type="ECO:0000313" key="4">
    <source>
        <dbReference type="EMBL" id="BAC47546.1"/>
    </source>
</evidence>
<dbReference type="STRING" id="224911.AAV28_08285"/>
<dbReference type="eggNOG" id="COG3618">
    <property type="taxonomic scope" value="Bacteria"/>
</dbReference>
<gene>
    <name evidence="4" type="ordered locus">blr2281</name>
</gene>
<keyword evidence="2" id="KW-1133">Transmembrane helix</keyword>
<dbReference type="OrthoDB" id="9787654at2"/>
<dbReference type="Pfam" id="PF04909">
    <property type="entry name" value="Amidohydro_2"/>
    <property type="match status" value="1"/>
</dbReference>
<dbReference type="PANTHER" id="PTHR35563">
    <property type="entry name" value="BARREL METAL-DEPENDENT HYDROLASE, PUTATIVE (AFU_ORTHOLOGUE AFUA_1G16240)-RELATED"/>
    <property type="match status" value="1"/>
</dbReference>
<dbReference type="Proteomes" id="UP000002526">
    <property type="component" value="Chromosome"/>
</dbReference>
<dbReference type="InterPro" id="IPR032466">
    <property type="entry name" value="Metal_Hydrolase"/>
</dbReference>
<dbReference type="EnsemblBacteria" id="BAC47546">
    <property type="protein sequence ID" value="BAC47546"/>
    <property type="gene ID" value="BAC47546"/>
</dbReference>
<evidence type="ECO:0000256" key="2">
    <source>
        <dbReference type="SAM" id="Phobius"/>
    </source>
</evidence>
<dbReference type="Gene3D" id="3.20.20.140">
    <property type="entry name" value="Metal-dependent hydrolases"/>
    <property type="match status" value="1"/>
</dbReference>
<name>Q89SW9_BRADU</name>
<protein>
    <submittedName>
        <fullName evidence="4">Blr2281 protein</fullName>
    </submittedName>
</protein>
<accession>Q89SW9</accession>
<feature type="region of interest" description="Disordered" evidence="1">
    <location>
        <begin position="14"/>
        <end position="36"/>
    </location>
</feature>
<evidence type="ECO:0000256" key="1">
    <source>
        <dbReference type="SAM" id="MobiDB-lite"/>
    </source>
</evidence>
<dbReference type="SUPFAM" id="SSF51556">
    <property type="entry name" value="Metallo-dependent hydrolases"/>
    <property type="match status" value="1"/>
</dbReference>
<organism evidence="4 5">
    <name type="scientific">Bradyrhizobium diazoefficiens (strain JCM 10833 / BCRC 13528 / IAM 13628 / NBRC 14792 / USDA 110)</name>
    <dbReference type="NCBI Taxonomy" id="224911"/>
    <lineage>
        <taxon>Bacteria</taxon>
        <taxon>Pseudomonadati</taxon>
        <taxon>Pseudomonadota</taxon>
        <taxon>Alphaproteobacteria</taxon>
        <taxon>Hyphomicrobiales</taxon>
        <taxon>Nitrobacteraceae</taxon>
        <taxon>Bradyrhizobium</taxon>
    </lineage>
</organism>
<dbReference type="PhylomeDB" id="Q89SW9"/>
<dbReference type="PATRIC" id="fig|224911.5.peg.2211"/>
<sequence length="350" mass="37790">MCRGRGLCPRAWTQRRARGGNGGGEAMSARSKGPQRAITRRGVVMGMLACSTGALAAGAMAAGVEQAVPNSTGSAAPRLDARAGACDCHHHIYDERFPVSPHWRQGFPPGATVADYRLLQQRLGTTRSVVVQPSTYGIDNRCLVDALGQLGASSRGVAVVDTDVKDAELRALADAGVRAIRVNFVSPQTWGTTTPQMLTTLAARVSPLGWHVQILMTGDQVAAHESVIRSLPTRVVIDHLGRIPQPEGVKHPAFAAIRRMLDGGRTWVKVTEPYEDSKLGPPYADSGDVARAYVHAAPERILWGTDWPHPTQRGTKPDDAQLLDLLADWVPDEPTRRRILVENPAELFGF</sequence>
<evidence type="ECO:0000313" key="5">
    <source>
        <dbReference type="Proteomes" id="UP000002526"/>
    </source>
</evidence>
<dbReference type="AlphaFoldDB" id="Q89SW9"/>
<dbReference type="PANTHER" id="PTHR35563:SF2">
    <property type="entry name" value="BARREL METAL-DEPENDENT HYDROLASE, PUTATIVE (AFU_ORTHOLOGUE AFUA_1G16240)-RELATED"/>
    <property type="match status" value="1"/>
</dbReference>
<proteinExistence type="predicted"/>
<feature type="domain" description="Amidohydrolase-related" evidence="3">
    <location>
        <begin position="86"/>
        <end position="350"/>
    </location>
</feature>
<evidence type="ECO:0000259" key="3">
    <source>
        <dbReference type="Pfam" id="PF04909"/>
    </source>
</evidence>
<reference evidence="5" key="1">
    <citation type="journal article" date="2002" name="DNA Res.">
        <title>Complete genomic sequence of nitrogen-fixing symbiotic bacterium Bradyrhizobium japonicum USDA110.</title>
        <authorList>
            <person name="Kaneko T."/>
            <person name="Nakamura Y."/>
            <person name="Sato S."/>
            <person name="Minamisawa K."/>
            <person name="Uchiumi T."/>
            <person name="Sasamoto S."/>
            <person name="Watanabe A."/>
            <person name="Idesawa K."/>
            <person name="Iriguchi M."/>
            <person name="Kawashima K."/>
            <person name="Kohara M."/>
            <person name="Matsumoto M."/>
            <person name="Shimpo S."/>
            <person name="Tsuruoka H."/>
            <person name="Wada T."/>
            <person name="Yamada M."/>
            <person name="Tabata S."/>
        </authorList>
    </citation>
    <scope>NUCLEOTIDE SEQUENCE [LARGE SCALE GENOMIC DNA]</scope>
    <source>
        <strain evidence="5">JCM 10833 / BCRC 13528 / IAM 13628 / NBRC 14792 / USDA 110</strain>
    </source>
</reference>
<dbReference type="KEGG" id="bja:blr2281"/>
<dbReference type="GO" id="GO:0016787">
    <property type="term" value="F:hydrolase activity"/>
    <property type="evidence" value="ECO:0007669"/>
    <property type="project" value="InterPro"/>
</dbReference>
<dbReference type="InterPro" id="IPR052358">
    <property type="entry name" value="Aro_Compnd_Degr_Hydrolases"/>
</dbReference>
<keyword evidence="2" id="KW-0472">Membrane</keyword>
<dbReference type="HOGENOM" id="CLU_064039_2_1_5"/>
<dbReference type="EMBL" id="BA000040">
    <property type="protein sequence ID" value="BAC47546.1"/>
    <property type="molecule type" value="Genomic_DNA"/>
</dbReference>
<keyword evidence="5" id="KW-1185">Reference proteome</keyword>
<dbReference type="InterPro" id="IPR006680">
    <property type="entry name" value="Amidohydro-rel"/>
</dbReference>
<keyword evidence="2" id="KW-0812">Transmembrane</keyword>
<feature type="transmembrane region" description="Helical" evidence="2">
    <location>
        <begin position="42"/>
        <end position="64"/>
    </location>
</feature>